<dbReference type="RefSeq" id="WP_311400660.1">
    <property type="nucleotide sequence ID" value="NZ_JAVRBG010000002.1"/>
</dbReference>
<dbReference type="Proteomes" id="UP001182991">
    <property type="component" value="Unassembled WGS sequence"/>
</dbReference>
<sequence>MFKTLNEYYDYIEKDNNFGLSSHLKSLSDDIETEEEMKKCSFEIYYLDFNFRKGIYIPLCSNNENSYSSKSLFEDFDYIKIRANSTDSVSSKHLAKYNHLLWESSYKHIDYRKLAIGNYFKFLKTTTLPKNDNLSQRGFSEMFENMFLLNQSINFQIDESIQFLIGNLKKKNISGFQKFSLMDFITNEGRKIDKQFFK</sequence>
<gene>
    <name evidence="1" type="ORF">RLT85_03525</name>
</gene>
<comment type="caution">
    <text evidence="1">The sequence shown here is derived from an EMBL/GenBank/DDBJ whole genome shotgun (WGS) entry which is preliminary data.</text>
</comment>
<evidence type="ECO:0000313" key="2">
    <source>
        <dbReference type="Proteomes" id="UP001182991"/>
    </source>
</evidence>
<evidence type="ECO:0000313" key="1">
    <source>
        <dbReference type="EMBL" id="MDT0293693.1"/>
    </source>
</evidence>
<protein>
    <submittedName>
        <fullName evidence="1">Uncharacterized protein</fullName>
    </submittedName>
</protein>
<proteinExistence type="predicted"/>
<organism evidence="1 2">
    <name type="scientific">Mesonia ostreae</name>
    <dbReference type="NCBI Taxonomy" id="861110"/>
    <lineage>
        <taxon>Bacteria</taxon>
        <taxon>Pseudomonadati</taxon>
        <taxon>Bacteroidota</taxon>
        <taxon>Flavobacteriia</taxon>
        <taxon>Flavobacteriales</taxon>
        <taxon>Flavobacteriaceae</taxon>
        <taxon>Mesonia</taxon>
    </lineage>
</organism>
<accession>A0ABU2KGB0</accession>
<name>A0ABU2KGB0_9FLAO</name>
<dbReference type="EMBL" id="JAVRBG010000002">
    <property type="protein sequence ID" value="MDT0293693.1"/>
    <property type="molecule type" value="Genomic_DNA"/>
</dbReference>
<keyword evidence="2" id="KW-1185">Reference proteome</keyword>
<reference evidence="2" key="1">
    <citation type="submission" date="2023-07" db="EMBL/GenBank/DDBJ databases">
        <title>Isolating and identifying novel microbial strains from the Mariana Trench.</title>
        <authorList>
            <person name="Fu H."/>
        </authorList>
    </citation>
    <scope>NUCLEOTIDE SEQUENCE [LARGE SCALE GENOMIC DNA]</scope>
    <source>
        <strain evidence="2">T-y2</strain>
    </source>
</reference>